<accession>A0A098E7B6</accession>
<dbReference type="SUPFAM" id="SSF53223">
    <property type="entry name" value="Aminoacid dehydrogenase-like, N-terminal domain"/>
    <property type="match status" value="1"/>
</dbReference>
<dbReference type="InterPro" id="IPR037089">
    <property type="entry name" value="Methyl-teptahyd_DH_N_sf"/>
</dbReference>
<dbReference type="EC" id="1.5.1.5" evidence="2"/>
<dbReference type="SUPFAM" id="SSF51735">
    <property type="entry name" value="NAD(P)-binding Rossmann-fold domains"/>
    <property type="match status" value="1"/>
</dbReference>
<reference evidence="2" key="1">
    <citation type="submission" date="2014-09" db="EMBL/GenBank/DDBJ databases">
        <authorList>
            <person name="Probst J Alexander"/>
        </authorList>
    </citation>
    <scope>NUCLEOTIDE SEQUENCE</scope>
</reference>
<protein>
    <submittedName>
        <fullName evidence="2">Putative Bifunctional protein MdtA</fullName>
        <ecNumber evidence="2">1.5.1.-</ecNumber>
        <ecNumber evidence="2">1.5.1.5</ecNumber>
    </submittedName>
</protein>
<dbReference type="EMBL" id="CCXY01000086">
    <property type="protein sequence ID" value="CEG11898.1"/>
    <property type="molecule type" value="Genomic_DNA"/>
</dbReference>
<dbReference type="InterPro" id="IPR036291">
    <property type="entry name" value="NAD(P)-bd_dom_sf"/>
</dbReference>
<evidence type="ECO:0000313" key="2">
    <source>
        <dbReference type="EMBL" id="CEG11898.1"/>
    </source>
</evidence>
<gene>
    <name evidence="2" type="ORF">MSIBF_A1760020</name>
</gene>
<dbReference type="Gene3D" id="3.40.50.720">
    <property type="entry name" value="NAD(P)-binding Rossmann-like Domain"/>
    <property type="match status" value="1"/>
</dbReference>
<evidence type="ECO:0000259" key="1">
    <source>
        <dbReference type="Pfam" id="PF09176"/>
    </source>
</evidence>
<dbReference type="EC" id="1.5.1.-" evidence="2"/>
<dbReference type="InterPro" id="IPR015259">
    <property type="entry name" value="Methyl-teptahyd_DH_N"/>
</dbReference>
<sequence>MKKILFYISMEKHASPFDIIEAYDAVEDVAVVPYANVSAEEIPALVNDIIFPRSPKDLINTAIFIGGHDVVKGDEMMEIAVKQMFNPFRASIVADTDGSNTTAAGCVYKIKETYTKKGIDMSGQKAIVFAGTGPVGLRIAALLIKERVDVAVTSRKLDRAIEAIDKVRKVYNADIKAYEVRSDEDTIKVIEDFKPNIIVTTGPPKIILVSKAIWSKYDFIKILADVNAYPPYGIEGVEANDDCKEIDGRIGIGALKIGTIKNKAQKAIIRKLFEKKGNILKLEDIYAAAFE</sequence>
<dbReference type="SMR" id="A0A098E7B6"/>
<organism evidence="2">
    <name type="scientific">groundwater metagenome</name>
    <dbReference type="NCBI Taxonomy" id="717931"/>
    <lineage>
        <taxon>unclassified sequences</taxon>
        <taxon>metagenomes</taxon>
        <taxon>ecological metagenomes</taxon>
    </lineage>
</organism>
<dbReference type="Pfam" id="PF09176">
    <property type="entry name" value="Mpt_N"/>
    <property type="match status" value="1"/>
</dbReference>
<feature type="domain" description="Methylene-tetrahydromethanopterin dehydrogenase N-terminal" evidence="1">
    <location>
        <begin position="16"/>
        <end position="96"/>
    </location>
</feature>
<dbReference type="GO" id="GO:0004488">
    <property type="term" value="F:methylenetetrahydrofolate dehydrogenase (NADP+) activity"/>
    <property type="evidence" value="ECO:0007669"/>
    <property type="project" value="UniProtKB-EC"/>
</dbReference>
<name>A0A098E7B6_9ZZZZ</name>
<dbReference type="InterPro" id="IPR046346">
    <property type="entry name" value="Aminoacid_DH-like_N_sf"/>
</dbReference>
<proteinExistence type="predicted"/>
<dbReference type="Gene3D" id="3.40.50.10280">
    <property type="entry name" value="Methylene-tetrahydromethanopterin dehydrogenase, N-terminal domain"/>
    <property type="match status" value="1"/>
</dbReference>
<dbReference type="AlphaFoldDB" id="A0A098E7B6"/>
<keyword evidence="2" id="KW-0560">Oxidoreductase</keyword>